<feature type="transmembrane region" description="Helical" evidence="2">
    <location>
        <begin position="213"/>
        <end position="235"/>
    </location>
</feature>
<feature type="transmembrane region" description="Helical" evidence="2">
    <location>
        <begin position="255"/>
        <end position="278"/>
    </location>
</feature>
<dbReference type="Proteomes" id="UP001328107">
    <property type="component" value="Unassembled WGS sequence"/>
</dbReference>
<evidence type="ECO:0000256" key="1">
    <source>
        <dbReference type="SAM" id="MobiDB-lite"/>
    </source>
</evidence>
<keyword evidence="2" id="KW-0472">Membrane</keyword>
<dbReference type="EMBL" id="BTRK01000002">
    <property type="protein sequence ID" value="GMR35373.1"/>
    <property type="molecule type" value="Genomic_DNA"/>
</dbReference>
<proteinExistence type="predicted"/>
<evidence type="ECO:0000256" key="2">
    <source>
        <dbReference type="SAM" id="Phobius"/>
    </source>
</evidence>
<evidence type="ECO:0008006" key="5">
    <source>
        <dbReference type="Google" id="ProtNLM"/>
    </source>
</evidence>
<evidence type="ECO:0000313" key="4">
    <source>
        <dbReference type="Proteomes" id="UP001328107"/>
    </source>
</evidence>
<keyword evidence="2" id="KW-0812">Transmembrane</keyword>
<reference evidence="4" key="1">
    <citation type="submission" date="2022-10" db="EMBL/GenBank/DDBJ databases">
        <title>Genome assembly of Pristionchus species.</title>
        <authorList>
            <person name="Yoshida K."/>
            <person name="Sommer R.J."/>
        </authorList>
    </citation>
    <scope>NUCLEOTIDE SEQUENCE [LARGE SCALE GENOMIC DNA]</scope>
    <source>
        <strain evidence="4">RS5460</strain>
    </source>
</reference>
<feature type="transmembrane region" description="Helical" evidence="2">
    <location>
        <begin position="177"/>
        <end position="201"/>
    </location>
</feature>
<evidence type="ECO:0000313" key="3">
    <source>
        <dbReference type="EMBL" id="GMR35373.1"/>
    </source>
</evidence>
<gene>
    <name evidence="3" type="ORF">PMAYCL1PPCAC_05568</name>
</gene>
<accession>A0AAN5C361</accession>
<dbReference type="AlphaFoldDB" id="A0AAN5C361"/>
<name>A0AAN5C361_9BILA</name>
<protein>
    <recommendedName>
        <fullName evidence="5">MARVEL domain-containing protein</fullName>
    </recommendedName>
</protein>
<feature type="transmembrane region" description="Helical" evidence="2">
    <location>
        <begin position="144"/>
        <end position="171"/>
    </location>
</feature>
<keyword evidence="2" id="KW-1133">Transmembrane helix</keyword>
<organism evidence="3 4">
    <name type="scientific">Pristionchus mayeri</name>
    <dbReference type="NCBI Taxonomy" id="1317129"/>
    <lineage>
        <taxon>Eukaryota</taxon>
        <taxon>Metazoa</taxon>
        <taxon>Ecdysozoa</taxon>
        <taxon>Nematoda</taxon>
        <taxon>Chromadorea</taxon>
        <taxon>Rhabditida</taxon>
        <taxon>Rhabditina</taxon>
        <taxon>Diplogasteromorpha</taxon>
        <taxon>Diplogasteroidea</taxon>
        <taxon>Neodiplogasteridae</taxon>
        <taxon>Pristionchus</taxon>
    </lineage>
</organism>
<feature type="compositionally biased region" description="Low complexity" evidence="1">
    <location>
        <begin position="18"/>
        <end position="28"/>
    </location>
</feature>
<sequence length="309" mass="34667">MVVRFSDRLYVRDITPPSSSFSSTSSSSKQPEASTDWRPRDYSRARERYYLPNNHSRRGQMSATSPMQLRPDSLLTTAPPQRYSYEGRATLYDPVADETPVYHQQLQQERPVLQQTAVTKWALPPGYYKQPKPMGRIQRLGESWLFLTCIRTSCLILTLAAIFSCAFSQYWTEKAPVVLGMVFSVLCALVMGAAVSVIFVWDMPNMHLAKRVLFTLIFAILSLTAGVLYTVGVSVCSSYNQYGCFVTNMSPALKMAAAFSYIALVIALLDCGLTFYFYRFDPAVRKTASNANQTVDGRPPLPPSIHTEV</sequence>
<comment type="caution">
    <text evidence="3">The sequence shown here is derived from an EMBL/GenBank/DDBJ whole genome shotgun (WGS) entry which is preliminary data.</text>
</comment>
<feature type="region of interest" description="Disordered" evidence="1">
    <location>
        <begin position="14"/>
        <end position="72"/>
    </location>
</feature>
<feature type="compositionally biased region" description="Basic and acidic residues" evidence="1">
    <location>
        <begin position="35"/>
        <end position="49"/>
    </location>
</feature>
<keyword evidence="4" id="KW-1185">Reference proteome</keyword>